<dbReference type="SUPFAM" id="SSF46785">
    <property type="entry name" value="Winged helix' DNA-binding domain"/>
    <property type="match status" value="1"/>
</dbReference>
<comment type="caution">
    <text evidence="3">The sequence shown here is derived from an EMBL/GenBank/DDBJ whole genome shotgun (WGS) entry which is preliminary data.</text>
</comment>
<accession>A0A101RM53</accession>
<evidence type="ECO:0008006" key="5">
    <source>
        <dbReference type="Google" id="ProtNLM"/>
    </source>
</evidence>
<evidence type="ECO:0000256" key="1">
    <source>
        <dbReference type="ARBA" id="ARBA00006479"/>
    </source>
</evidence>
<dbReference type="InterPro" id="IPR036390">
    <property type="entry name" value="WH_DNA-bd_sf"/>
</dbReference>
<reference evidence="3 4" key="1">
    <citation type="submission" date="2015-10" db="EMBL/GenBank/DDBJ databases">
        <title>Draft genome sequence of Streptomyces griseorubiginosus DSM 40469, type strain for the species Streptomyces griseorubiginosus.</title>
        <authorList>
            <person name="Ruckert C."/>
            <person name="Winkler A."/>
            <person name="Kalinowski J."/>
            <person name="Kampfer P."/>
            <person name="Glaeser S."/>
        </authorList>
    </citation>
    <scope>NUCLEOTIDE SEQUENCE [LARGE SCALE GENOMIC DNA]</scope>
    <source>
        <strain evidence="3 4">DSM 40469</strain>
    </source>
</reference>
<proteinExistence type="inferred from homology"/>
<dbReference type="AlphaFoldDB" id="A0A101RM53"/>
<dbReference type="InterPro" id="IPR000600">
    <property type="entry name" value="ROK"/>
</dbReference>
<comment type="similarity">
    <text evidence="1">Belongs to the ROK (NagC/XylR) family.</text>
</comment>
<dbReference type="Gene3D" id="3.30.420.40">
    <property type="match status" value="2"/>
</dbReference>
<dbReference type="Gene3D" id="1.10.10.10">
    <property type="entry name" value="Winged helix-like DNA-binding domain superfamily/Winged helix DNA-binding domain"/>
    <property type="match status" value="1"/>
</dbReference>
<protein>
    <recommendedName>
        <fullName evidence="5">NBD/HSP70 family sugar kinase</fullName>
    </recommendedName>
</protein>
<sequence>MTSAPDDPASPAGAGLGWPRLHPTTQSAYNRILWNGGLSKSEVAKELGLSRTRMTAIARDLEAAGLIVEGGREQRANTGRPADMLLAKTDLFHFLGVHVRADELVAAVIDLTNKVVWERRQHVAELDPSVIGAQCRTWLTKAKADGLRVAALAVCGSVERIDGATEGFGLQAVAPEATRSEWEKEFGIPVWAEDDIIALTAFEQWPRLAEDQDSMALISLGRDIGFGLVADRKIILGAHGRAGRFSHVQVANDGARCPLGHRGCLWAESSTTSIVNDIADAQTLGDVIGQAAQGEQTASERLARAARGLGVAAGHILNLLDPDKVILTGDSPLLLDSRTKDFDEGMRSVYTVPDPPVIEVTVFDFLEWARAAAGLALYRRLAEHDH</sequence>
<keyword evidence="4" id="KW-1185">Reference proteome</keyword>
<dbReference type="PANTHER" id="PTHR18964:SF149">
    <property type="entry name" value="BIFUNCTIONAL UDP-N-ACETYLGLUCOSAMINE 2-EPIMERASE_N-ACETYLMANNOSAMINE KINASE"/>
    <property type="match status" value="1"/>
</dbReference>
<evidence type="ECO:0000256" key="2">
    <source>
        <dbReference type="SAM" id="MobiDB-lite"/>
    </source>
</evidence>
<gene>
    <name evidence="3" type="ORF">AQJ54_42855</name>
</gene>
<feature type="compositionally biased region" description="Low complexity" evidence="2">
    <location>
        <begin position="1"/>
        <end position="13"/>
    </location>
</feature>
<dbReference type="Pfam" id="PF13412">
    <property type="entry name" value="HTH_24"/>
    <property type="match status" value="1"/>
</dbReference>
<dbReference type="Proteomes" id="UP000054375">
    <property type="component" value="Unassembled WGS sequence"/>
</dbReference>
<evidence type="ECO:0000313" key="4">
    <source>
        <dbReference type="Proteomes" id="UP000054375"/>
    </source>
</evidence>
<name>A0A101RM53_9ACTN</name>
<dbReference type="PANTHER" id="PTHR18964">
    <property type="entry name" value="ROK (REPRESSOR, ORF, KINASE) FAMILY"/>
    <property type="match status" value="1"/>
</dbReference>
<dbReference type="InterPro" id="IPR036388">
    <property type="entry name" value="WH-like_DNA-bd_sf"/>
</dbReference>
<dbReference type="EMBL" id="LMWV01000052">
    <property type="protein sequence ID" value="KUN58131.1"/>
    <property type="molecule type" value="Genomic_DNA"/>
</dbReference>
<feature type="region of interest" description="Disordered" evidence="2">
    <location>
        <begin position="1"/>
        <end position="20"/>
    </location>
</feature>
<dbReference type="Pfam" id="PF00480">
    <property type="entry name" value="ROK"/>
    <property type="match status" value="1"/>
</dbReference>
<dbReference type="InterPro" id="IPR043129">
    <property type="entry name" value="ATPase_NBD"/>
</dbReference>
<evidence type="ECO:0000313" key="3">
    <source>
        <dbReference type="EMBL" id="KUN58131.1"/>
    </source>
</evidence>
<organism evidence="3 4">
    <name type="scientific">Streptomyces griseorubiginosus</name>
    <dbReference type="NCBI Taxonomy" id="67304"/>
    <lineage>
        <taxon>Bacteria</taxon>
        <taxon>Bacillati</taxon>
        <taxon>Actinomycetota</taxon>
        <taxon>Actinomycetes</taxon>
        <taxon>Kitasatosporales</taxon>
        <taxon>Streptomycetaceae</taxon>
        <taxon>Streptomyces</taxon>
    </lineage>
</organism>
<dbReference type="SUPFAM" id="SSF53067">
    <property type="entry name" value="Actin-like ATPase domain"/>
    <property type="match status" value="2"/>
</dbReference>